<keyword evidence="1" id="KW-0812">Transmembrane</keyword>
<evidence type="ECO:0000256" key="1">
    <source>
        <dbReference type="SAM" id="Phobius"/>
    </source>
</evidence>
<reference evidence="2 3" key="1">
    <citation type="submission" date="2020-01" db="EMBL/GenBank/DDBJ databases">
        <authorList>
            <person name="Kim M.K."/>
        </authorList>
    </citation>
    <scope>NUCLEOTIDE SEQUENCE [LARGE SCALE GENOMIC DNA]</scope>
    <source>
        <strain evidence="2 3">172606-1</strain>
    </source>
</reference>
<dbReference type="RefSeq" id="WP_162446722.1">
    <property type="nucleotide sequence ID" value="NZ_CP048222.1"/>
</dbReference>
<accession>A0A6C0GTG8</accession>
<evidence type="ECO:0000313" key="2">
    <source>
        <dbReference type="EMBL" id="QHT70750.1"/>
    </source>
</evidence>
<gene>
    <name evidence="2" type="primary">traK</name>
    <name evidence="2" type="ORF">GXP67_30930</name>
</gene>
<dbReference type="InterPro" id="IPR022276">
    <property type="entry name" value="Conjug_transposon_TraK"/>
</dbReference>
<keyword evidence="1" id="KW-1133">Transmembrane helix</keyword>
<dbReference type="KEGG" id="rhoz:GXP67_30930"/>
<dbReference type="PROSITE" id="PS51257">
    <property type="entry name" value="PROKAR_LIPOPROTEIN"/>
    <property type="match status" value="1"/>
</dbReference>
<organism evidence="2 3">
    <name type="scientific">Rhodocytophaga rosea</name>
    <dbReference type="NCBI Taxonomy" id="2704465"/>
    <lineage>
        <taxon>Bacteria</taxon>
        <taxon>Pseudomonadati</taxon>
        <taxon>Bacteroidota</taxon>
        <taxon>Cytophagia</taxon>
        <taxon>Cytophagales</taxon>
        <taxon>Rhodocytophagaceae</taxon>
        <taxon>Rhodocytophaga</taxon>
    </lineage>
</organism>
<dbReference type="Proteomes" id="UP000480178">
    <property type="component" value="Chromosome"/>
</dbReference>
<protein>
    <submittedName>
        <fullName evidence="2">Conjugative transposon protein TraK</fullName>
    </submittedName>
</protein>
<dbReference type="NCBIfam" id="TIGR03781">
    <property type="entry name" value="Bac_Flav_CT_K"/>
    <property type="match status" value="1"/>
</dbReference>
<proteinExistence type="predicted"/>
<keyword evidence="1" id="KW-0472">Membrane</keyword>
<dbReference type="EMBL" id="CP048222">
    <property type="protein sequence ID" value="QHT70750.1"/>
    <property type="molecule type" value="Genomic_DNA"/>
</dbReference>
<feature type="transmembrane region" description="Helical" evidence="1">
    <location>
        <begin position="15"/>
        <end position="35"/>
    </location>
</feature>
<name>A0A6C0GTG8_9BACT</name>
<sequence>MIRSLKNIDSSFQQIKFIVIAFLLFISCVTLYIVYASYQSMIAARDTIFILDNGSILAAKAQNIQENRPVEAREHVKRFHEYFFTLSPDERAINHTVEKALFLADESVKREYDNLKEKGFYNGVIAGNISQNVRIDSVLLDVSVYPYYVKCIGKLEIIRTSSVTLRNLVSECYLRDVVRSDNNPHGFLLENWRVIDNADIKTISR</sequence>
<evidence type="ECO:0000313" key="3">
    <source>
        <dbReference type="Proteomes" id="UP000480178"/>
    </source>
</evidence>
<keyword evidence="3" id="KW-1185">Reference proteome</keyword>
<dbReference type="AlphaFoldDB" id="A0A6C0GTG8"/>